<feature type="repeat" description="NHL" evidence="2">
    <location>
        <begin position="175"/>
        <end position="218"/>
    </location>
</feature>
<feature type="repeat" description="NHL" evidence="2">
    <location>
        <begin position="132"/>
        <end position="171"/>
    </location>
</feature>
<dbReference type="PROSITE" id="PS51125">
    <property type="entry name" value="NHL"/>
    <property type="match status" value="12"/>
</dbReference>
<feature type="repeat" description="NHL" evidence="2">
    <location>
        <begin position="363"/>
        <end position="406"/>
    </location>
</feature>
<dbReference type="Pfam" id="PF01436">
    <property type="entry name" value="NHL"/>
    <property type="match status" value="12"/>
</dbReference>
<accession>A0A7K3NR89</accession>
<comment type="caution">
    <text evidence="4">The sequence shown here is derived from an EMBL/GenBank/DDBJ whole genome shotgun (WGS) entry which is preliminary data.</text>
</comment>
<dbReference type="InterPro" id="IPR050952">
    <property type="entry name" value="TRIM-NHL_E3_ligases"/>
</dbReference>
<proteinExistence type="predicted"/>
<organism evidence="4 5">
    <name type="scientific">Desulfolutivibrio sulfodismutans</name>
    <dbReference type="NCBI Taxonomy" id="63561"/>
    <lineage>
        <taxon>Bacteria</taxon>
        <taxon>Pseudomonadati</taxon>
        <taxon>Thermodesulfobacteriota</taxon>
        <taxon>Desulfovibrionia</taxon>
        <taxon>Desulfovibrionales</taxon>
        <taxon>Desulfovibrionaceae</taxon>
        <taxon>Desulfolutivibrio</taxon>
    </lineage>
</organism>
<dbReference type="RefSeq" id="WP_163303378.1">
    <property type="nucleotide sequence ID" value="NZ_JAAGRQ010000090.1"/>
</dbReference>
<sequence length="1420" mass="149102">MRHGVAVSRLFVVLLGLMLPVAALAADTFQFSRFAPPDSAQFTYASFNNPHSVAADASGNVYVADTNNHRIQKFSSSGALQVQWGSHGSADGQFQSPFGITVDASGNIYVADRDNHRIQKFSSSGAFITKWGSEGSADGQFSSPRGVAVDASGNVYVADFTNHRIQKFSSDGVFQTKWGSQGSADGQLNLPQDITVDASSNVYVAEGNNHRIQKFSSDGAFITKWGSQGSADGQFRYPDGITVDASGNVYVADTSNHRTQKFSSDGVFQAKWGSEGSADGQFSYPNGITVDASGNVYVADSQNHRIQKFSSDGAFITNWGSQGSADGQFQYPYGNAVDASGNVYVADTRNFRIQKYSSDGTFLNKWGSYGSADGQFKDPYGIAVDASGNVYVADTYNHRIQIFSSSGAFIATWGSYGSADGQYAYPRGITVDTSGNVYVADTSNNRIQKFSSDGVFQSKWGVGGTADGQFIQPFGIAVDASGNVYVADRDNNRIQKFSSSGVFQAKWGSFGSTDGQFFYPFGITVDASGNVYVADTSNHRIQKFSSSGVFQAKWGSNGSANGQFSSPVGIAFDASGNVYVAESANNRIQKGTPAALAATLESPPPAATNQTSYSLSVDDTVVTQYRYRLNGGAWSAITPVATPLALTLAEGSHTLELVGGDTWGNWQATDSPTTYTWTIDTTAPGDGEGQITGQPGESTNATGTDITIGGAGITQYRYSLDGGQTWSGPYGVGTHLTLAGLGEGQHVLWIQVQDAAGNWQTTYTPIVWTVDTTPPVIHVTAAPPTPTNQTALTVNLVSGEDSTHYRYDLDGSGYGSSTPVGTAINLSNLTDGSHTLSIIGQDAAGNWQATASATTLAFVVDTQSPLATVGQTPDDPTSATAIDIIVGGEGVVAYRYRLDSGEYGAETPVATHVVESGLSDGTHHVFVIGRDTAGNWQSESGPTTVSWTVDTLSPIATVTGVPSSPTNNDAATLTVAGDGVTHYKYSLDSGETYSAQTPVATPIVLENLPDGGHSVWVLGRDEAGNWQPESISTKVSWVVDTDSPQVMLGNVPSDPTNQTSAVVSISGEGVVAYQYLFDSGGYGAFLTVAEHPSISLEFATQGAHSLSVKGRDAAGNVQETPTTATWTVDLQSPVAVLTGAPEGTVATRDVSVTVGGEGVTQYKFRFDAEAWSAEAVPVATPITRTGLAEGSHTLEVVGRDAAGNWQAESSAATASWTIDVTAPTAELTGVPVGEVNTTAAVVTVGGQGVTQYRYRLDAGAWSAARPVAQQILLSDLAEGAHTLYVVVADALGNWQSTDAATSASWTVDLTAPGDPVIPPGQNPGTQTTRRPTLRWTAVAGATQYLIEVSDSADFSSPLVHRTVSGTSYTLADIEALARTGIWYWRVRALDAAGNQGAWVTGSFEYKAAAAGGMILLLFQE</sequence>
<dbReference type="InterPro" id="IPR013783">
    <property type="entry name" value="Ig-like_fold"/>
</dbReference>
<feature type="repeat" description="NHL" evidence="2">
    <location>
        <begin position="457"/>
        <end position="500"/>
    </location>
</feature>
<dbReference type="CDD" id="cd14955">
    <property type="entry name" value="NHL_like_4"/>
    <property type="match status" value="2"/>
</dbReference>
<dbReference type="CDD" id="cd05819">
    <property type="entry name" value="NHL"/>
    <property type="match status" value="1"/>
</dbReference>
<dbReference type="GO" id="GO:0008270">
    <property type="term" value="F:zinc ion binding"/>
    <property type="evidence" value="ECO:0007669"/>
    <property type="project" value="UniProtKB-KW"/>
</dbReference>
<feature type="repeat" description="NHL" evidence="2">
    <location>
        <begin position="320"/>
        <end position="359"/>
    </location>
</feature>
<evidence type="ECO:0000313" key="5">
    <source>
        <dbReference type="Proteomes" id="UP000469724"/>
    </source>
</evidence>
<protein>
    <recommendedName>
        <fullName evidence="6">6-bladed beta-propeller</fullName>
    </recommendedName>
</protein>
<keyword evidence="1" id="KW-0677">Repeat</keyword>
<feature type="repeat" description="NHL" evidence="2">
    <location>
        <begin position="47"/>
        <end position="77"/>
    </location>
</feature>
<evidence type="ECO:0000256" key="1">
    <source>
        <dbReference type="ARBA" id="ARBA00022737"/>
    </source>
</evidence>
<feature type="repeat" description="NHL" evidence="2">
    <location>
        <begin position="414"/>
        <end position="453"/>
    </location>
</feature>
<dbReference type="EMBL" id="JAAGRQ010000090">
    <property type="protein sequence ID" value="NDY58305.1"/>
    <property type="molecule type" value="Genomic_DNA"/>
</dbReference>
<gene>
    <name evidence="4" type="ORF">G3N56_16350</name>
</gene>
<dbReference type="Gene3D" id="2.60.40.10">
    <property type="entry name" value="Immunoglobulins"/>
    <property type="match status" value="3"/>
</dbReference>
<evidence type="ECO:0000256" key="2">
    <source>
        <dbReference type="PROSITE-ProRule" id="PRU00504"/>
    </source>
</evidence>
<feature type="repeat" description="NHL" evidence="2">
    <location>
        <begin position="226"/>
        <end position="265"/>
    </location>
</feature>
<dbReference type="Proteomes" id="UP000469724">
    <property type="component" value="Unassembled WGS sequence"/>
</dbReference>
<feature type="repeat" description="NHL" evidence="2">
    <location>
        <begin position="555"/>
        <end position="594"/>
    </location>
</feature>
<feature type="repeat" description="NHL" evidence="2">
    <location>
        <begin position="85"/>
        <end position="124"/>
    </location>
</feature>
<dbReference type="InterPro" id="IPR011042">
    <property type="entry name" value="6-blade_b-propeller_TolB-like"/>
</dbReference>
<feature type="repeat" description="NHL" evidence="2">
    <location>
        <begin position="273"/>
        <end position="312"/>
    </location>
</feature>
<feature type="chain" id="PRO_5029591479" description="6-bladed beta-propeller" evidence="3">
    <location>
        <begin position="26"/>
        <end position="1420"/>
    </location>
</feature>
<dbReference type="InterPro" id="IPR001258">
    <property type="entry name" value="NHL_repeat"/>
</dbReference>
<reference evidence="4 5" key="1">
    <citation type="submission" date="2020-02" db="EMBL/GenBank/DDBJ databases">
        <title>Comparative genomics of sulfur disproportionating microorganisms.</title>
        <authorList>
            <person name="Ward L.M."/>
            <person name="Bertran E."/>
            <person name="Johnston D.T."/>
        </authorList>
    </citation>
    <scope>NUCLEOTIDE SEQUENCE [LARGE SCALE GENOMIC DNA]</scope>
    <source>
        <strain evidence="4 5">DSM 3696</strain>
    </source>
</reference>
<dbReference type="Gene3D" id="2.120.10.30">
    <property type="entry name" value="TolB, C-terminal domain"/>
    <property type="match status" value="6"/>
</dbReference>
<evidence type="ECO:0008006" key="6">
    <source>
        <dbReference type="Google" id="ProtNLM"/>
    </source>
</evidence>
<keyword evidence="3" id="KW-0732">Signal</keyword>
<evidence type="ECO:0000256" key="3">
    <source>
        <dbReference type="SAM" id="SignalP"/>
    </source>
</evidence>
<name>A0A7K3NR89_9BACT</name>
<evidence type="ECO:0000313" key="4">
    <source>
        <dbReference type="EMBL" id="NDY58305.1"/>
    </source>
</evidence>
<dbReference type="PANTHER" id="PTHR24104">
    <property type="entry name" value="E3 UBIQUITIN-PROTEIN LIGASE NHLRC1-RELATED"/>
    <property type="match status" value="1"/>
</dbReference>
<feature type="signal peptide" evidence="3">
    <location>
        <begin position="1"/>
        <end position="25"/>
    </location>
</feature>
<dbReference type="PANTHER" id="PTHR24104:SF25">
    <property type="entry name" value="PROTEIN LIN-41"/>
    <property type="match status" value="1"/>
</dbReference>
<keyword evidence="5" id="KW-1185">Reference proteome</keyword>
<feature type="repeat" description="NHL" evidence="2">
    <location>
        <begin position="508"/>
        <end position="547"/>
    </location>
</feature>
<dbReference type="SUPFAM" id="SSF63829">
    <property type="entry name" value="Calcium-dependent phosphotriesterase"/>
    <property type="match status" value="3"/>
</dbReference>